<organism evidence="3 4">
    <name type="scientific">Olpidium bornovanus</name>
    <dbReference type="NCBI Taxonomy" id="278681"/>
    <lineage>
        <taxon>Eukaryota</taxon>
        <taxon>Fungi</taxon>
        <taxon>Fungi incertae sedis</taxon>
        <taxon>Olpidiomycota</taxon>
        <taxon>Olpidiomycotina</taxon>
        <taxon>Olpidiomycetes</taxon>
        <taxon>Olpidiales</taxon>
        <taxon>Olpidiaceae</taxon>
        <taxon>Olpidium</taxon>
    </lineage>
</organism>
<feature type="domain" description="Vacuolar protein sorting-associated protein 27 GAT-like" evidence="2">
    <location>
        <begin position="1"/>
        <end position="64"/>
    </location>
</feature>
<feature type="region of interest" description="Disordered" evidence="1">
    <location>
        <begin position="229"/>
        <end position="308"/>
    </location>
</feature>
<dbReference type="AlphaFoldDB" id="A0A8H7ZTL4"/>
<evidence type="ECO:0000256" key="1">
    <source>
        <dbReference type="SAM" id="MobiDB-lite"/>
    </source>
</evidence>
<feature type="compositionally biased region" description="Low complexity" evidence="1">
    <location>
        <begin position="156"/>
        <end position="168"/>
    </location>
</feature>
<feature type="region of interest" description="Disordered" evidence="1">
    <location>
        <begin position="76"/>
        <end position="122"/>
    </location>
</feature>
<accession>A0A8H7ZTL4</accession>
<dbReference type="InterPro" id="IPR049425">
    <property type="entry name" value="Vps27_GAT-like"/>
</dbReference>
<dbReference type="EMBL" id="JAEFCI010007654">
    <property type="protein sequence ID" value="KAG5458942.1"/>
    <property type="molecule type" value="Genomic_DNA"/>
</dbReference>
<dbReference type="OrthoDB" id="957735at2759"/>
<comment type="caution">
    <text evidence="3">The sequence shown here is derived from an EMBL/GenBank/DDBJ whole genome shotgun (WGS) entry which is preliminary data.</text>
</comment>
<feature type="compositionally biased region" description="Polar residues" evidence="1">
    <location>
        <begin position="76"/>
        <end position="92"/>
    </location>
</feature>
<feature type="region of interest" description="Disordered" evidence="1">
    <location>
        <begin position="149"/>
        <end position="168"/>
    </location>
</feature>
<feature type="region of interest" description="Disordered" evidence="1">
    <location>
        <begin position="174"/>
        <end position="207"/>
    </location>
</feature>
<evidence type="ECO:0000313" key="3">
    <source>
        <dbReference type="EMBL" id="KAG5458942.1"/>
    </source>
</evidence>
<dbReference type="Pfam" id="PF21356">
    <property type="entry name" value="Vps27_GAT-like"/>
    <property type="match status" value="1"/>
</dbReference>
<evidence type="ECO:0000313" key="4">
    <source>
        <dbReference type="Proteomes" id="UP000673691"/>
    </source>
</evidence>
<gene>
    <name evidence="3" type="ORF">BJ554DRAFT_745</name>
</gene>
<sequence>MFADLVDRINEDGGDVVGDQQIQNLYELIGSLQPQLIRALEDAIGKHKTYYDLHERISRAVKIYDSLLEQRLSASSYGPQSMHSQLQSSKYSDISHRASAAPKPNAYPTPYAEGPSASAPYQTPTGSAFSPYTAAGAYPAASSPYQLPVAPHGYRQAPQQQPQSSEQPYAPFVSLKSSASPHGVSAGAYPVSGPHQGDYAPTPVPVPESEAAPASYYGWEYSESGVQRHAYSGETPSPPYQAHSGPQQTARPNTYVPGPAPPHAEYQAQPRQQQHQHQHQQHQHQQEQQQQPQPQPEPPKEVAPLIEF</sequence>
<name>A0A8H7ZTL4_9FUNG</name>
<protein>
    <recommendedName>
        <fullName evidence="2">Vacuolar protein sorting-associated protein 27 GAT-like domain-containing protein</fullName>
    </recommendedName>
</protein>
<keyword evidence="4" id="KW-1185">Reference proteome</keyword>
<reference evidence="3 4" key="1">
    <citation type="journal article" name="Sci. Rep.">
        <title>Genome-scale phylogenetic analyses confirm Olpidium as the closest living zoosporic fungus to the non-flagellated, terrestrial fungi.</title>
        <authorList>
            <person name="Chang Y."/>
            <person name="Rochon D."/>
            <person name="Sekimoto S."/>
            <person name="Wang Y."/>
            <person name="Chovatia M."/>
            <person name="Sandor L."/>
            <person name="Salamov A."/>
            <person name="Grigoriev I.V."/>
            <person name="Stajich J.E."/>
            <person name="Spatafora J.W."/>
        </authorList>
    </citation>
    <scope>NUCLEOTIDE SEQUENCE [LARGE SCALE GENOMIC DNA]</scope>
    <source>
        <strain evidence="3">S191</strain>
    </source>
</reference>
<dbReference type="Gene3D" id="1.20.5.1940">
    <property type="match status" value="1"/>
</dbReference>
<evidence type="ECO:0000259" key="2">
    <source>
        <dbReference type="Pfam" id="PF21356"/>
    </source>
</evidence>
<proteinExistence type="predicted"/>
<dbReference type="Proteomes" id="UP000673691">
    <property type="component" value="Unassembled WGS sequence"/>
</dbReference>